<evidence type="ECO:0000313" key="4">
    <source>
        <dbReference type="Proteomes" id="UP000037923"/>
    </source>
</evidence>
<dbReference type="VEuPathDB" id="TriTrypDB:LpyrH10_19_1930"/>
<dbReference type="EMBL" id="LGTL01000019">
    <property type="protein sequence ID" value="KPA76842.1"/>
    <property type="molecule type" value="Genomic_DNA"/>
</dbReference>
<feature type="signal peptide" evidence="2">
    <location>
        <begin position="1"/>
        <end position="23"/>
    </location>
</feature>
<proteinExistence type="predicted"/>
<comment type="caution">
    <text evidence="3">The sequence shown here is derived from an EMBL/GenBank/DDBJ whole genome shotgun (WGS) entry which is preliminary data.</text>
</comment>
<dbReference type="AlphaFoldDB" id="A0A0N0DT13"/>
<feature type="transmembrane region" description="Helical" evidence="1">
    <location>
        <begin position="87"/>
        <end position="106"/>
    </location>
</feature>
<evidence type="ECO:0000313" key="3">
    <source>
        <dbReference type="EMBL" id="KPA76842.1"/>
    </source>
</evidence>
<organism evidence="3 4">
    <name type="scientific">Leptomonas pyrrhocoris</name>
    <name type="common">Firebug parasite</name>
    <dbReference type="NCBI Taxonomy" id="157538"/>
    <lineage>
        <taxon>Eukaryota</taxon>
        <taxon>Discoba</taxon>
        <taxon>Euglenozoa</taxon>
        <taxon>Kinetoplastea</taxon>
        <taxon>Metakinetoplastina</taxon>
        <taxon>Trypanosomatida</taxon>
        <taxon>Trypanosomatidae</taxon>
        <taxon>Leishmaniinae</taxon>
        <taxon>Leptomonas</taxon>
    </lineage>
</organism>
<evidence type="ECO:0008006" key="5">
    <source>
        <dbReference type="Google" id="ProtNLM"/>
    </source>
</evidence>
<keyword evidence="4" id="KW-1185">Reference proteome</keyword>
<keyword evidence="2" id="KW-0732">Signal</keyword>
<keyword evidence="1" id="KW-1133">Transmembrane helix</keyword>
<evidence type="ECO:0000256" key="1">
    <source>
        <dbReference type="SAM" id="Phobius"/>
    </source>
</evidence>
<feature type="chain" id="PRO_5005846919" description="Secreted protein" evidence="2">
    <location>
        <begin position="24"/>
        <end position="167"/>
    </location>
</feature>
<reference evidence="3 4" key="1">
    <citation type="submission" date="2015-07" db="EMBL/GenBank/DDBJ databases">
        <title>High-quality genome of monoxenous trypanosomatid Leptomonas pyrrhocoris.</title>
        <authorList>
            <person name="Flegontov P."/>
            <person name="Butenko A."/>
            <person name="Firsov S."/>
            <person name="Vlcek C."/>
            <person name="Logacheva M.D."/>
            <person name="Field M."/>
            <person name="Filatov D."/>
            <person name="Flegontova O."/>
            <person name="Gerasimov E."/>
            <person name="Jackson A.P."/>
            <person name="Kelly S."/>
            <person name="Opperdoes F."/>
            <person name="O'Reilly A."/>
            <person name="Votypka J."/>
            <person name="Yurchenko V."/>
            <person name="Lukes J."/>
        </authorList>
    </citation>
    <scope>NUCLEOTIDE SEQUENCE [LARGE SCALE GENOMIC DNA]</scope>
    <source>
        <strain evidence="3">H10</strain>
    </source>
</reference>
<dbReference type="Proteomes" id="UP000037923">
    <property type="component" value="Unassembled WGS sequence"/>
</dbReference>
<dbReference type="GeneID" id="26907927"/>
<evidence type="ECO:0000256" key="2">
    <source>
        <dbReference type="SAM" id="SignalP"/>
    </source>
</evidence>
<protein>
    <recommendedName>
        <fullName evidence="5">Secreted protein</fullName>
    </recommendedName>
</protein>
<keyword evidence="1" id="KW-0472">Membrane</keyword>
<name>A0A0N0DT13_LEPPY</name>
<accession>A0A0N0DT13</accession>
<gene>
    <name evidence="3" type="ORF">ABB37_07642</name>
</gene>
<sequence>MKRKRKRECGVLRLLLHCSLVMPCPPYIFFPSKKRICAQAAISNRYPTVTEAMAEVATRAKANLCFCESFFLFRNGALSWSFPQKNYIMKFCCLHFIYVCFTAFFFSCYLTVFNSAFCIRSATVFLFSFLTCQKNVIDATRHFKISGFRTFSVLPPLFVSVVCATIE</sequence>
<keyword evidence="1" id="KW-0812">Transmembrane</keyword>
<dbReference type="RefSeq" id="XP_015655281.1">
    <property type="nucleotide sequence ID" value="XM_015806359.1"/>
</dbReference>